<dbReference type="RefSeq" id="WP_198441889.1">
    <property type="nucleotide sequence ID" value="NZ_CBCSHE010000003.1"/>
</dbReference>
<evidence type="ECO:0000313" key="3">
    <source>
        <dbReference type="EMBL" id="QQA00013.1"/>
    </source>
</evidence>
<accession>A0A7T3V401</accession>
<dbReference type="EMBL" id="CP064936">
    <property type="protein sequence ID" value="QQA00013.1"/>
    <property type="molecule type" value="Genomic_DNA"/>
</dbReference>
<name>A0A7T3V401_9SPIR</name>
<dbReference type="SUPFAM" id="SSF53756">
    <property type="entry name" value="UDP-Glycosyltransferase/glycogen phosphorylase"/>
    <property type="match status" value="1"/>
</dbReference>
<dbReference type="AlphaFoldDB" id="A0A7T3V401"/>
<evidence type="ECO:0000313" key="4">
    <source>
        <dbReference type="Proteomes" id="UP000595224"/>
    </source>
</evidence>
<dbReference type="GO" id="GO:0009103">
    <property type="term" value="P:lipopolysaccharide biosynthetic process"/>
    <property type="evidence" value="ECO:0007669"/>
    <property type="project" value="TreeGrafter"/>
</dbReference>
<dbReference type="Gene3D" id="3.40.50.2000">
    <property type="entry name" value="Glycogen Phosphorylase B"/>
    <property type="match status" value="2"/>
</dbReference>
<proteinExistence type="predicted"/>
<dbReference type="PANTHER" id="PTHR46401:SF2">
    <property type="entry name" value="GLYCOSYLTRANSFERASE WBBK-RELATED"/>
    <property type="match status" value="1"/>
</dbReference>
<organism evidence="3 4">
    <name type="scientific">Treponema peruense</name>
    <dbReference type="NCBI Taxonomy" id="2787628"/>
    <lineage>
        <taxon>Bacteria</taxon>
        <taxon>Pseudomonadati</taxon>
        <taxon>Spirochaetota</taxon>
        <taxon>Spirochaetia</taxon>
        <taxon>Spirochaetales</taxon>
        <taxon>Treponemataceae</taxon>
        <taxon>Treponema</taxon>
    </lineage>
</organism>
<dbReference type="KEGG" id="tper:IWA51_06915"/>
<dbReference type="InterPro" id="IPR001296">
    <property type="entry name" value="Glyco_trans_1"/>
</dbReference>
<dbReference type="Proteomes" id="UP000595224">
    <property type="component" value="Chromosome"/>
</dbReference>
<keyword evidence="1 3" id="KW-0808">Transferase</keyword>
<dbReference type="PANTHER" id="PTHR46401">
    <property type="entry name" value="GLYCOSYLTRANSFERASE WBBK-RELATED"/>
    <property type="match status" value="1"/>
</dbReference>
<keyword evidence="4" id="KW-1185">Reference proteome</keyword>
<evidence type="ECO:0000256" key="1">
    <source>
        <dbReference type="ARBA" id="ARBA00022679"/>
    </source>
</evidence>
<feature type="domain" description="Glycosyl transferase family 1" evidence="2">
    <location>
        <begin position="159"/>
        <end position="268"/>
    </location>
</feature>
<dbReference type="CDD" id="cd03801">
    <property type="entry name" value="GT4_PimA-like"/>
    <property type="match status" value="1"/>
</dbReference>
<evidence type="ECO:0000259" key="2">
    <source>
        <dbReference type="Pfam" id="PF00534"/>
    </source>
</evidence>
<protein>
    <submittedName>
        <fullName evidence="3">Glycosyltransferase family 4 protein</fullName>
    </submittedName>
</protein>
<sequence>MKTILIASIHGLKNIGGLERVNQYLYEILCSKYKVKVITGTKKPFKHGNWILQSIIVSLKLFFIPHNFVIGTSWHSFLFPCDITFHHGTMKGIQNHIGGDPVYSKRIGTMEKISAKIAKLNIAVGENVKDELIKLYNIPTAKIKVLNNFVNDSFFYPKNEYNNKENKIKILFVGRTEQRKGISELEKLSKYLDSHSELNYELHIACHTKNTDIFDNHKKTFLHINLSPDEIVNFYNSGDVFYFPTKYEGFSMSTLESLSCGTPVIGTSWAIGKELRNLKMCKIIESNDIPYLLNQISQLKQKFTFKRSEIHSIIKEKFGRESYEKKIFELLKF</sequence>
<reference evidence="3 4" key="1">
    <citation type="submission" date="2020-11" db="EMBL/GenBank/DDBJ databases">
        <title>Treponema Peruensis nv. sp., first commensal Treponema isolated from human feces.</title>
        <authorList>
            <person name="Belkhou C."/>
            <person name="Raes J."/>
        </authorList>
    </citation>
    <scope>NUCLEOTIDE SEQUENCE [LARGE SCALE GENOMIC DNA]</scope>
    <source>
        <strain evidence="3 4">RCC2812</strain>
    </source>
</reference>
<dbReference type="GO" id="GO:0016757">
    <property type="term" value="F:glycosyltransferase activity"/>
    <property type="evidence" value="ECO:0007669"/>
    <property type="project" value="InterPro"/>
</dbReference>
<dbReference type="Pfam" id="PF00534">
    <property type="entry name" value="Glycos_transf_1"/>
    <property type="match status" value="1"/>
</dbReference>
<gene>
    <name evidence="3" type="ORF">IWA51_06915</name>
</gene>